<evidence type="ECO:0000313" key="2">
    <source>
        <dbReference type="EMBL" id="KAF6034683.1"/>
    </source>
</evidence>
<feature type="compositionally biased region" description="Polar residues" evidence="1">
    <location>
        <begin position="24"/>
        <end position="33"/>
    </location>
</feature>
<accession>A0A7J7K8X1</accession>
<gene>
    <name evidence="2" type="ORF">EB796_007009</name>
</gene>
<dbReference type="OrthoDB" id="442381at2759"/>
<name>A0A7J7K8X1_BUGNE</name>
<dbReference type="Proteomes" id="UP000593567">
    <property type="component" value="Unassembled WGS sequence"/>
</dbReference>
<dbReference type="AlphaFoldDB" id="A0A7J7K8X1"/>
<feature type="region of interest" description="Disordered" evidence="1">
    <location>
        <begin position="73"/>
        <end position="129"/>
    </location>
</feature>
<sequence>MFLPIECVSDAAKVAQDYFDIGNSGRSRPSTSAVEVESAPAAQPSSNMENLMMQMMKQMEANTKAVTELLVGSRNNNSGYRGRGPHSSATSTGSRLECFNCGGPHMKRHCPKLTGHSKPKPGNDSSPRQ</sequence>
<evidence type="ECO:0000313" key="3">
    <source>
        <dbReference type="Proteomes" id="UP000593567"/>
    </source>
</evidence>
<evidence type="ECO:0000256" key="1">
    <source>
        <dbReference type="SAM" id="MobiDB-lite"/>
    </source>
</evidence>
<organism evidence="2 3">
    <name type="scientific">Bugula neritina</name>
    <name type="common">Brown bryozoan</name>
    <name type="synonym">Sertularia neritina</name>
    <dbReference type="NCBI Taxonomy" id="10212"/>
    <lineage>
        <taxon>Eukaryota</taxon>
        <taxon>Metazoa</taxon>
        <taxon>Spiralia</taxon>
        <taxon>Lophotrochozoa</taxon>
        <taxon>Bryozoa</taxon>
        <taxon>Gymnolaemata</taxon>
        <taxon>Cheilostomatida</taxon>
        <taxon>Flustrina</taxon>
        <taxon>Buguloidea</taxon>
        <taxon>Bugulidae</taxon>
        <taxon>Bugula</taxon>
    </lineage>
</organism>
<reference evidence="2" key="1">
    <citation type="submission" date="2020-06" db="EMBL/GenBank/DDBJ databases">
        <title>Draft genome of Bugula neritina, a colonial animal packing powerful symbionts and potential medicines.</title>
        <authorList>
            <person name="Rayko M."/>
        </authorList>
    </citation>
    <scope>NUCLEOTIDE SEQUENCE [LARGE SCALE GENOMIC DNA]</scope>
    <source>
        <strain evidence="2">Kwan_BN1</strain>
    </source>
</reference>
<feature type="region of interest" description="Disordered" evidence="1">
    <location>
        <begin position="23"/>
        <end position="47"/>
    </location>
</feature>
<feature type="compositionally biased region" description="Basic residues" evidence="1">
    <location>
        <begin position="105"/>
        <end position="119"/>
    </location>
</feature>
<keyword evidence="3" id="KW-1185">Reference proteome</keyword>
<protein>
    <submittedName>
        <fullName evidence="2">Uncharacterized protein</fullName>
    </submittedName>
</protein>
<comment type="caution">
    <text evidence="2">The sequence shown here is derived from an EMBL/GenBank/DDBJ whole genome shotgun (WGS) entry which is preliminary data.</text>
</comment>
<proteinExistence type="predicted"/>
<dbReference type="EMBL" id="VXIV02001022">
    <property type="protein sequence ID" value="KAF6034683.1"/>
    <property type="molecule type" value="Genomic_DNA"/>
</dbReference>